<organism evidence="7 8">
    <name type="scientific">Patiria miniata</name>
    <name type="common">Bat star</name>
    <name type="synonym">Asterina miniata</name>
    <dbReference type="NCBI Taxonomy" id="46514"/>
    <lineage>
        <taxon>Eukaryota</taxon>
        <taxon>Metazoa</taxon>
        <taxon>Echinodermata</taxon>
        <taxon>Eleutherozoa</taxon>
        <taxon>Asterozoa</taxon>
        <taxon>Asteroidea</taxon>
        <taxon>Valvatacea</taxon>
        <taxon>Valvatida</taxon>
        <taxon>Asterinidae</taxon>
        <taxon>Patiria</taxon>
    </lineage>
</organism>
<dbReference type="PROSITE" id="PS51158">
    <property type="entry name" value="ALPHA_KINASE"/>
    <property type="match status" value="1"/>
</dbReference>
<feature type="domain" description="Alpha-type protein kinase" evidence="6">
    <location>
        <begin position="1"/>
        <end position="251"/>
    </location>
</feature>
<sequence>MGCYQSNTSKEIGISSTWAEFQDDWFAQGPSRLAYRGTLHGDSRIEGKRCVVKVYKQEWYDYEDRGEFAWKTDNRAYVKAHEMSQSFNKEYQTSKHIEFVKPEFSRVNTRAAFKFLWRFPFEREVKGIQDGTRDKVSNVIPENATLAVERYLEGNFIKFSSNTGYVTPEKSASPSAYSHYTYHASDGKILVCDLQGIRGDTGHIFTSPAVHSSGTDLGVYGPTDLGKVGIVKFFKNHTCNVLCSGLNKPKLIADPFNEERLNTIVNALPDDYCSSTYTHELSELTNVPLDEIKRVQSKLKLTGVTE</sequence>
<keyword evidence="1" id="KW-0723">Serine/threonine-protein kinase</keyword>
<dbReference type="GeneID" id="119733038"/>
<name>A0A914AFN3_PATMI</name>
<dbReference type="Gene3D" id="3.30.200.20">
    <property type="entry name" value="Phosphorylase Kinase, domain 1"/>
    <property type="match status" value="1"/>
</dbReference>
<dbReference type="SUPFAM" id="SSF56112">
    <property type="entry name" value="Protein kinase-like (PK-like)"/>
    <property type="match status" value="1"/>
</dbReference>
<keyword evidence="3" id="KW-0547">Nucleotide-binding</keyword>
<proteinExistence type="predicted"/>
<keyword evidence="2" id="KW-0808">Transferase</keyword>
<dbReference type="EnsemblMetazoa" id="XM_038206619.1">
    <property type="protein sequence ID" value="XP_038062547.1"/>
    <property type="gene ID" value="LOC119733038"/>
</dbReference>
<keyword evidence="4" id="KW-0418">Kinase</keyword>
<evidence type="ECO:0000256" key="2">
    <source>
        <dbReference type="ARBA" id="ARBA00022679"/>
    </source>
</evidence>
<dbReference type="GO" id="GO:0005524">
    <property type="term" value="F:ATP binding"/>
    <property type="evidence" value="ECO:0007669"/>
    <property type="project" value="UniProtKB-KW"/>
</dbReference>
<keyword evidence="8" id="KW-1185">Reference proteome</keyword>
<dbReference type="OMA" id="SAYSHYT"/>
<protein>
    <recommendedName>
        <fullName evidence="6">Alpha-type protein kinase domain-containing protein</fullName>
    </recommendedName>
</protein>
<dbReference type="Pfam" id="PF02816">
    <property type="entry name" value="Alpha_kinase"/>
    <property type="match status" value="1"/>
</dbReference>
<dbReference type="InterPro" id="IPR051852">
    <property type="entry name" value="Alpha-type_PK"/>
</dbReference>
<evidence type="ECO:0000256" key="4">
    <source>
        <dbReference type="ARBA" id="ARBA00022777"/>
    </source>
</evidence>
<dbReference type="SMART" id="SM00811">
    <property type="entry name" value="Alpha_kinase"/>
    <property type="match status" value="1"/>
</dbReference>
<dbReference type="PANTHER" id="PTHR45992">
    <property type="entry name" value="EUKARYOTIC ELONGATION FACTOR 2 KINASE-RELATED"/>
    <property type="match status" value="1"/>
</dbReference>
<dbReference type="PANTHER" id="PTHR45992:SF11">
    <property type="entry name" value="ALPHA-TYPE PROTEIN KINASE DOMAIN-CONTAINING PROTEIN"/>
    <property type="match status" value="1"/>
</dbReference>
<dbReference type="AlphaFoldDB" id="A0A914AFN3"/>
<dbReference type="Proteomes" id="UP000887568">
    <property type="component" value="Unplaced"/>
</dbReference>
<reference evidence="7" key="1">
    <citation type="submission" date="2022-11" db="UniProtKB">
        <authorList>
            <consortium name="EnsemblMetazoa"/>
        </authorList>
    </citation>
    <scope>IDENTIFICATION</scope>
</reference>
<evidence type="ECO:0000313" key="8">
    <source>
        <dbReference type="Proteomes" id="UP000887568"/>
    </source>
</evidence>
<dbReference type="CDD" id="cd04515">
    <property type="entry name" value="Alpha_kinase"/>
    <property type="match status" value="1"/>
</dbReference>
<accession>A0A914AFN3</accession>
<dbReference type="OrthoDB" id="301415at2759"/>
<keyword evidence="5" id="KW-0067">ATP-binding</keyword>
<evidence type="ECO:0000256" key="3">
    <source>
        <dbReference type="ARBA" id="ARBA00022741"/>
    </source>
</evidence>
<dbReference type="RefSeq" id="XP_038062547.1">
    <property type="nucleotide sequence ID" value="XM_038206619.1"/>
</dbReference>
<evidence type="ECO:0000256" key="5">
    <source>
        <dbReference type="ARBA" id="ARBA00022840"/>
    </source>
</evidence>
<dbReference type="InterPro" id="IPR011009">
    <property type="entry name" value="Kinase-like_dom_sf"/>
</dbReference>
<evidence type="ECO:0000313" key="7">
    <source>
        <dbReference type="EnsemblMetazoa" id="XP_038062547.1"/>
    </source>
</evidence>
<dbReference type="InterPro" id="IPR004166">
    <property type="entry name" value="a-kinase_dom"/>
</dbReference>
<dbReference type="Gene3D" id="3.20.200.10">
    <property type="entry name" value="MHCK/EF2 kinase"/>
    <property type="match status" value="1"/>
</dbReference>
<evidence type="ECO:0000256" key="1">
    <source>
        <dbReference type="ARBA" id="ARBA00022527"/>
    </source>
</evidence>
<dbReference type="GO" id="GO:0004674">
    <property type="term" value="F:protein serine/threonine kinase activity"/>
    <property type="evidence" value="ECO:0007669"/>
    <property type="project" value="UniProtKB-KW"/>
</dbReference>
<evidence type="ECO:0000259" key="6">
    <source>
        <dbReference type="PROSITE" id="PS51158"/>
    </source>
</evidence>